<evidence type="ECO:0000313" key="3">
    <source>
        <dbReference type="Proteomes" id="UP000236262"/>
    </source>
</evidence>
<evidence type="ECO:0000313" key="4">
    <source>
        <dbReference type="Proteomes" id="UP000279972"/>
    </source>
</evidence>
<dbReference type="EMBL" id="PPEH01000003">
    <property type="protein sequence ID" value="PNW14145.1"/>
    <property type="molecule type" value="Genomic_DNA"/>
</dbReference>
<protein>
    <submittedName>
        <fullName evidence="2">Uncharacterized protein</fullName>
    </submittedName>
</protein>
<evidence type="ECO:0000313" key="2">
    <source>
        <dbReference type="EMBL" id="PNW14145.1"/>
    </source>
</evidence>
<proteinExistence type="predicted"/>
<evidence type="ECO:0000313" key="1">
    <source>
        <dbReference type="EMBL" id="AZA82179.1"/>
    </source>
</evidence>
<organism evidence="2 3">
    <name type="scientific">Chryseobacterium lactis</name>
    <dbReference type="NCBI Taxonomy" id="1241981"/>
    <lineage>
        <taxon>Bacteria</taxon>
        <taxon>Pseudomonadati</taxon>
        <taxon>Bacteroidota</taxon>
        <taxon>Flavobacteriia</taxon>
        <taxon>Flavobacteriales</taxon>
        <taxon>Weeksellaceae</taxon>
        <taxon>Chryseobacterium group</taxon>
        <taxon>Chryseobacterium</taxon>
    </lineage>
</organism>
<dbReference type="OrthoDB" id="924847at2"/>
<accession>A0A3G6RM01</accession>
<name>A0A3G6RM01_CHRLC</name>
<reference evidence="2 3" key="1">
    <citation type="submission" date="2018-01" db="EMBL/GenBank/DDBJ databases">
        <title>Draft genome sequences of Chryseobacterium lactis NCTC11390, Chryseobacterium oncorhynchi 701B-08, and Chryseobacterium viscerum 687B-08.</title>
        <authorList>
            <person name="Jeong J.-J."/>
            <person name="Lee Y.J."/>
            <person name="Park B."/>
            <person name="Choi I.-G."/>
            <person name="Kim K.D."/>
        </authorList>
    </citation>
    <scope>NUCLEOTIDE SEQUENCE [LARGE SCALE GENOMIC DNA]</scope>
    <source>
        <strain evidence="2 3">NCTC11390</strain>
    </source>
</reference>
<dbReference type="KEGG" id="clac:EG342_09815"/>
<dbReference type="EMBL" id="CP033924">
    <property type="protein sequence ID" value="AZA82179.1"/>
    <property type="molecule type" value="Genomic_DNA"/>
</dbReference>
<gene>
    <name evidence="2" type="ORF">C1637_09885</name>
    <name evidence="1" type="ORF">EG342_09815</name>
</gene>
<sequence length="507" mass="58446">MDALSSPADILIGGAAAGVGKTFSLLLEPIRHINVENFGAVIFRKTTPMIRTEGGLWDSSKKIYGKISGADPREYTLEWRFESGVKLKFSHLDPNTYEMDWQGPEIPLICFDELTHFSRKMFFYMLSRNRSTCGVKPYVRATCNPDPDSWVADFIAWWIDQDPNSPNYGFPIPERQGVLRYFYNQNNELVWGSSYDEVYRKCQEDIDAQVQKSKGLVQPNDFIKSVTFIAGSIYDNQELLRVNPAYLGNLNAQDEAERQRLLLGNWKVSSKGDDIYSFKKFLDIFTNSFVPHGEKRITTDIAMKGSNKFTIWVWSGKRVLDFFVMDKSKGNEVIDLIKQAAFSYNVPESNILFDNDGVGQFVDGFIQGAQEFNNGSRPLPNDETEEIENYFNLKTQCYYKSGEAVSMGEYYIPPEVANKRYDDEMTLKERMIWERKAIKRDKIDDEGKLRIMKKSEMKNLLSGESPDVLDGFMMNEWWYYKVNQIAPVHSHSSRDFDNGLELLNFLD</sequence>
<keyword evidence="4" id="KW-1185">Reference proteome</keyword>
<dbReference type="Gene3D" id="3.30.420.240">
    <property type="match status" value="1"/>
</dbReference>
<dbReference type="Pfam" id="PF03237">
    <property type="entry name" value="Terminase_6N"/>
    <property type="match status" value="1"/>
</dbReference>
<dbReference type="InterPro" id="IPR027417">
    <property type="entry name" value="P-loop_NTPase"/>
</dbReference>
<dbReference type="Proteomes" id="UP000279972">
    <property type="component" value="Chromosome"/>
</dbReference>
<dbReference type="Gene3D" id="3.40.50.300">
    <property type="entry name" value="P-loop containing nucleotide triphosphate hydrolases"/>
    <property type="match status" value="1"/>
</dbReference>
<dbReference type="RefSeq" id="WP_103291474.1">
    <property type="nucleotide sequence ID" value="NZ_CP033924.1"/>
</dbReference>
<dbReference type="AlphaFoldDB" id="A0A3G6RM01"/>
<dbReference type="Proteomes" id="UP000236262">
    <property type="component" value="Unassembled WGS sequence"/>
</dbReference>
<reference evidence="1 4" key="2">
    <citation type="submission" date="2018-11" db="EMBL/GenBank/DDBJ databases">
        <title>Proposal to divide the Flavobacteriaceae and reorganize its genera based on Amino Acid Identity values calculated from whole genome sequences.</title>
        <authorList>
            <person name="Nicholson A.C."/>
            <person name="Gulvik C.A."/>
            <person name="Whitney A.M."/>
            <person name="Humrighouse B.W."/>
            <person name="Bell M."/>
            <person name="Holmes B."/>
            <person name="Steigerwalt A.G."/>
            <person name="Villarma A."/>
            <person name="Sheth M."/>
            <person name="Batra D."/>
            <person name="Pryor J."/>
            <person name="Bernardet J.-F."/>
            <person name="Hugo C."/>
            <person name="Kampfer P."/>
            <person name="Newman J."/>
            <person name="McQuiston J.R."/>
        </authorList>
    </citation>
    <scope>NUCLEOTIDE SEQUENCE [LARGE SCALE GENOMIC DNA]</scope>
    <source>
        <strain evidence="1 4">KC_1864</strain>
    </source>
</reference>